<dbReference type="FunFam" id="1.20.5.1160:FF:000002">
    <property type="entry name" value="Type I keratin 10"/>
    <property type="match status" value="1"/>
</dbReference>
<dbReference type="PRINTS" id="PR01248">
    <property type="entry name" value="TYPE1KERATIN"/>
</dbReference>
<evidence type="ECO:0000256" key="1">
    <source>
        <dbReference type="ARBA" id="ARBA00022744"/>
    </source>
</evidence>
<dbReference type="SMART" id="SM01391">
    <property type="entry name" value="Filament"/>
    <property type="match status" value="1"/>
</dbReference>
<organism evidence="7">
    <name type="scientific">Protopterus aethiopicus</name>
    <name type="common">Marbled lungfish</name>
    <dbReference type="NCBI Taxonomy" id="7886"/>
    <lineage>
        <taxon>Eukaryota</taxon>
        <taxon>Metazoa</taxon>
        <taxon>Chordata</taxon>
        <taxon>Craniata</taxon>
        <taxon>Vertebrata</taxon>
        <taxon>Euteleostomi</taxon>
        <taxon>Dipnomorpha</taxon>
        <taxon>Ceratodontiformes</taxon>
        <taxon>Lepidosirenoidei</taxon>
        <taxon>Protopteridae</taxon>
        <taxon>Protopterus</taxon>
    </lineage>
</organism>
<gene>
    <name evidence="7" type="primary">krt16</name>
</gene>
<feature type="coiled-coil region" evidence="4">
    <location>
        <begin position="315"/>
        <end position="416"/>
    </location>
</feature>
<dbReference type="InterPro" id="IPR039008">
    <property type="entry name" value="IF_rod_dom"/>
</dbReference>
<dbReference type="Gene3D" id="1.20.5.500">
    <property type="entry name" value="Single helix bin"/>
    <property type="match status" value="1"/>
</dbReference>
<evidence type="ECO:0000256" key="2">
    <source>
        <dbReference type="ARBA" id="ARBA00022754"/>
    </source>
</evidence>
<dbReference type="PANTHER" id="PTHR23239:SF180">
    <property type="entry name" value="KERATIN, TYPE I CYTOSKELETAL 17"/>
    <property type="match status" value="1"/>
</dbReference>
<dbReference type="Gene3D" id="1.20.5.170">
    <property type="match status" value="1"/>
</dbReference>
<sequence>MSVHYAMSRQSGSLRGPGSVRISQISSTSAPIVRKAYSVVGTGGRTLASGPAYGSSSIVSSSFASLGSAAGGLSGGYGAGTGFGSFAAALAGAGDGGFLSGNEKATMQNLNDRLANYLDKVRNLENANFELEQNIKDYYLKQSQGGEGTGRDYSQYEKIIDDLKDKVANATVDNASIVLGIDNAKLAADDFKQKFENEQAMRLSVEADINGMRKILDDLTLARAELELNIEGVREELAYLKKNHAEEMDSMRTQIGGQVNVEVDAAPSVDLTKVLQEMRAQYETMVQKNKAEAEAWFKDKAGDLNKEVSTGTELLQTHKTEVTELRRTLQGLEIELQSQLAMKSSLENTLAETEGRYGAMLQNIQSSIHDIEENLANLRAEIERQALDYQMLLDVKTRLEKEITQYRILLEGEEGRSHSSTMISSGPQTSVQFRTIVEEYKDGKKVSAKEETRGHL</sequence>
<dbReference type="AlphaFoldDB" id="Q5K2P1"/>
<keyword evidence="1 7" id="KW-0416">Keratin</keyword>
<feature type="coiled-coil region" evidence="4">
    <location>
        <begin position="107"/>
        <end position="243"/>
    </location>
</feature>
<evidence type="ECO:0000256" key="3">
    <source>
        <dbReference type="ARBA" id="ARBA00023054"/>
    </source>
</evidence>
<dbReference type="EMBL" id="AJ785790">
    <property type="protein sequence ID" value="CAH05046.1"/>
    <property type="molecule type" value="mRNA"/>
</dbReference>
<proteinExistence type="evidence at transcript level"/>
<keyword evidence="2" id="KW-0403">Intermediate filament</keyword>
<evidence type="ECO:0000256" key="5">
    <source>
        <dbReference type="SAM" id="MobiDB-lite"/>
    </source>
</evidence>
<name>Q5K2P1_PROAT</name>
<dbReference type="GO" id="GO:0005198">
    <property type="term" value="F:structural molecule activity"/>
    <property type="evidence" value="ECO:0007669"/>
    <property type="project" value="InterPro"/>
</dbReference>
<dbReference type="FunFam" id="1.20.5.170:FF:000002">
    <property type="entry name" value="Type I keratin KA11"/>
    <property type="match status" value="1"/>
</dbReference>
<dbReference type="Pfam" id="PF00038">
    <property type="entry name" value="Filament"/>
    <property type="match status" value="1"/>
</dbReference>
<dbReference type="FunFam" id="1.20.5.500:FF:000001">
    <property type="entry name" value="Type II keratin 23"/>
    <property type="match status" value="1"/>
</dbReference>
<evidence type="ECO:0000313" key="7">
    <source>
        <dbReference type="EMBL" id="CAH05046.1"/>
    </source>
</evidence>
<keyword evidence="3 4" id="KW-0175">Coiled coil</keyword>
<dbReference type="PROSITE" id="PS51842">
    <property type="entry name" value="IF_ROD_2"/>
    <property type="match status" value="1"/>
</dbReference>
<dbReference type="GO" id="GO:0005882">
    <property type="term" value="C:intermediate filament"/>
    <property type="evidence" value="ECO:0007669"/>
    <property type="project" value="UniProtKB-KW"/>
</dbReference>
<evidence type="ECO:0000256" key="4">
    <source>
        <dbReference type="SAM" id="Coils"/>
    </source>
</evidence>
<reference evidence="7" key="1">
    <citation type="journal article" date="2004" name="Eur. J. Cell Biol.">
        <title>Evolution of tissue-specific keratins as deduced from novel cDNA sequences of the lungfish Protopterus aethiopicus.</title>
        <authorList>
            <person name="Schaffeld M."/>
            <person name="Bremer M."/>
            <person name="Hunzinger C."/>
            <person name="Markl J."/>
        </authorList>
    </citation>
    <scope>NUCLEOTIDE SEQUENCE</scope>
</reference>
<feature type="domain" description="IF rod" evidence="6">
    <location>
        <begin position="103"/>
        <end position="417"/>
    </location>
</feature>
<evidence type="ECO:0000259" key="6">
    <source>
        <dbReference type="PROSITE" id="PS51842"/>
    </source>
</evidence>
<dbReference type="SUPFAM" id="SSF64593">
    <property type="entry name" value="Intermediate filament protein, coiled coil region"/>
    <property type="match status" value="2"/>
</dbReference>
<protein>
    <submittedName>
        <fullName evidence="7">Type I keratin 16</fullName>
    </submittedName>
</protein>
<reference evidence="7" key="2">
    <citation type="submission" date="2004-07" db="EMBL/GenBank/DDBJ databases">
        <title>Primary structure and evolution of intermediate filament proteins from the lungfish Protopterus aethiopicus.</title>
        <authorList>
            <person name="Bremer M."/>
        </authorList>
    </citation>
    <scope>NUCLEOTIDE SEQUENCE</scope>
</reference>
<dbReference type="Gene3D" id="1.20.5.1160">
    <property type="entry name" value="Vasodilator-stimulated phosphoprotein"/>
    <property type="match status" value="1"/>
</dbReference>
<dbReference type="PANTHER" id="PTHR23239">
    <property type="entry name" value="INTERMEDIATE FILAMENT"/>
    <property type="match status" value="1"/>
</dbReference>
<feature type="region of interest" description="Disordered" evidence="5">
    <location>
        <begin position="1"/>
        <end position="20"/>
    </location>
</feature>
<accession>Q5K2P1</accession>
<dbReference type="InterPro" id="IPR002957">
    <property type="entry name" value="Keratin_I"/>
</dbReference>